<feature type="compositionally biased region" description="Basic and acidic residues" evidence="6">
    <location>
        <begin position="330"/>
        <end position="344"/>
    </location>
</feature>
<sequence>MRKGIVMEHHRGYTIVLTEFGTFHKAKPLNDVEVGMESHYELLPERKRSAGFFLLKTQHARLRIIAMVTAILLALLPLYSWYDSNKAYAYVNVDINPSVEMEINEDRQVLDMIPHNEDAAELLDGFSSWKHEAAEEVIVRFIELSEEQGMMNELDSVLVGVSYLNEELEFDFTEEIEDYVDEQLATLSVAAFVVPESVRNKAKEVNKPVNQYMAETLSDDSSTVQDQDVSTSEVPQLDGEDKDIIQSFYKSEEPKDPVKKKEEESKKKQVKTEKAKQTTPPGKEKQKSSPGEKKNDHPGQGKGLEKKKPGKNSTEKKENHTKGNEPSTKANDKVKEKQPPGQEKKKGHSPSGADKSKNKSTERPDNSKTPPGQKKKDTGKDTQPPGHVKKENRK</sequence>
<comment type="subcellular location">
    <subcellularLocation>
        <location evidence="1">Cell membrane</location>
        <topology evidence="1">Single-pass membrane protein</topology>
    </subcellularLocation>
</comment>
<evidence type="ECO:0000259" key="8">
    <source>
        <dbReference type="PROSITE" id="PS51849"/>
    </source>
</evidence>
<dbReference type="PROSITE" id="PS51849">
    <property type="entry name" value="RSGI_N"/>
    <property type="match status" value="1"/>
</dbReference>
<feature type="domain" description="RsgI N-terminal anti-sigma" evidence="8">
    <location>
        <begin position="2"/>
        <end position="49"/>
    </location>
</feature>
<feature type="compositionally biased region" description="Basic and acidic residues" evidence="6">
    <location>
        <begin position="354"/>
        <end position="366"/>
    </location>
</feature>
<evidence type="ECO:0000256" key="7">
    <source>
        <dbReference type="SAM" id="Phobius"/>
    </source>
</evidence>
<name>A0ABQ1PSJ2_9BACI</name>
<dbReference type="InterPro" id="IPR055431">
    <property type="entry name" value="RsgI_M"/>
</dbReference>
<organism evidence="9 10">
    <name type="scientific">Thalassobacillus devorans</name>
    <dbReference type="NCBI Taxonomy" id="279813"/>
    <lineage>
        <taxon>Bacteria</taxon>
        <taxon>Bacillati</taxon>
        <taxon>Bacillota</taxon>
        <taxon>Bacilli</taxon>
        <taxon>Bacillales</taxon>
        <taxon>Bacillaceae</taxon>
        <taxon>Thalassobacillus</taxon>
    </lineage>
</organism>
<protein>
    <submittedName>
        <fullName evidence="9">Anti-sigma-I factor RsgI</fullName>
    </submittedName>
</protein>
<evidence type="ECO:0000256" key="2">
    <source>
        <dbReference type="ARBA" id="ARBA00022475"/>
    </source>
</evidence>
<reference evidence="10" key="1">
    <citation type="journal article" date="2019" name="Int. J. Syst. Evol. Microbiol.">
        <title>The Global Catalogue of Microorganisms (GCM) 10K type strain sequencing project: providing services to taxonomists for standard genome sequencing and annotation.</title>
        <authorList>
            <consortium name="The Broad Institute Genomics Platform"/>
            <consortium name="The Broad Institute Genome Sequencing Center for Infectious Disease"/>
            <person name="Wu L."/>
            <person name="Ma J."/>
        </authorList>
    </citation>
    <scope>NUCLEOTIDE SEQUENCE [LARGE SCALE GENOMIC DNA]</scope>
    <source>
        <strain evidence="10">CCM 7282</strain>
    </source>
</reference>
<dbReference type="Proteomes" id="UP000619534">
    <property type="component" value="Unassembled WGS sequence"/>
</dbReference>
<evidence type="ECO:0000256" key="6">
    <source>
        <dbReference type="SAM" id="MobiDB-lite"/>
    </source>
</evidence>
<feature type="compositionally biased region" description="Low complexity" evidence="6">
    <location>
        <begin position="219"/>
        <end position="232"/>
    </location>
</feature>
<dbReference type="Pfam" id="PF12791">
    <property type="entry name" value="RsgI_N"/>
    <property type="match status" value="1"/>
</dbReference>
<proteinExistence type="predicted"/>
<keyword evidence="2" id="KW-1003">Cell membrane</keyword>
<keyword evidence="3 7" id="KW-0812">Transmembrane</keyword>
<evidence type="ECO:0000256" key="4">
    <source>
        <dbReference type="ARBA" id="ARBA00022989"/>
    </source>
</evidence>
<dbReference type="RefSeq" id="WP_062443974.1">
    <property type="nucleotide sequence ID" value="NZ_BMCJ01000009.1"/>
</dbReference>
<gene>
    <name evidence="9" type="primary">rsgI</name>
    <name evidence="9" type="ORF">GCM10007216_36810</name>
</gene>
<dbReference type="Pfam" id="PF23750">
    <property type="entry name" value="RsgI_M"/>
    <property type="match status" value="1"/>
</dbReference>
<keyword evidence="4 7" id="KW-1133">Transmembrane helix</keyword>
<dbReference type="InterPro" id="IPR024449">
    <property type="entry name" value="Anti-sigma_RsgI_N"/>
</dbReference>
<feature type="region of interest" description="Disordered" evidence="6">
    <location>
        <begin position="217"/>
        <end position="394"/>
    </location>
</feature>
<evidence type="ECO:0000256" key="3">
    <source>
        <dbReference type="ARBA" id="ARBA00022692"/>
    </source>
</evidence>
<keyword evidence="5 7" id="KW-0472">Membrane</keyword>
<evidence type="ECO:0000313" key="10">
    <source>
        <dbReference type="Proteomes" id="UP000619534"/>
    </source>
</evidence>
<feature type="compositionally biased region" description="Basic and acidic residues" evidence="6">
    <location>
        <begin position="250"/>
        <end position="323"/>
    </location>
</feature>
<evidence type="ECO:0000256" key="1">
    <source>
        <dbReference type="ARBA" id="ARBA00004162"/>
    </source>
</evidence>
<comment type="caution">
    <text evidence="9">The sequence shown here is derived from an EMBL/GenBank/DDBJ whole genome shotgun (WGS) entry which is preliminary data.</text>
</comment>
<keyword evidence="10" id="KW-1185">Reference proteome</keyword>
<accession>A0ABQ1PSJ2</accession>
<evidence type="ECO:0000256" key="5">
    <source>
        <dbReference type="ARBA" id="ARBA00023136"/>
    </source>
</evidence>
<dbReference type="EMBL" id="BMCJ01000009">
    <property type="protein sequence ID" value="GGD02679.1"/>
    <property type="molecule type" value="Genomic_DNA"/>
</dbReference>
<evidence type="ECO:0000313" key="9">
    <source>
        <dbReference type="EMBL" id="GGD02679.1"/>
    </source>
</evidence>
<feature type="transmembrane region" description="Helical" evidence="7">
    <location>
        <begin position="64"/>
        <end position="82"/>
    </location>
</feature>